<proteinExistence type="predicted"/>
<sequence length="184" mass="20347">MIGGKVMKRNFYFVFIGIIVVGLVSYFSLNNGESTTEGEASNIKELVHDYSTGNVGGNEVASITSHELIVTDSDQKETIYDLPADEFFVSIAPYVTETHPCAIHSLTGCQGELANAEFDIYIEDEEGNVILDEAVTSLENGFIDLWLPRDKTYHSIITFDGKTVESEFSTFEGDNTCITTMQLM</sequence>
<evidence type="ECO:0008006" key="4">
    <source>
        <dbReference type="Google" id="ProtNLM"/>
    </source>
</evidence>
<dbReference type="AlphaFoldDB" id="E6TYB5"/>
<dbReference type="Proteomes" id="UP000001401">
    <property type="component" value="Chromosome"/>
</dbReference>
<evidence type="ECO:0000256" key="1">
    <source>
        <dbReference type="SAM" id="Phobius"/>
    </source>
</evidence>
<keyword evidence="3" id="KW-1185">Reference proteome</keyword>
<dbReference type="Gene3D" id="2.60.40.3700">
    <property type="match status" value="1"/>
</dbReference>
<name>E6TYB5_EVAC2</name>
<keyword evidence="1" id="KW-1133">Transmembrane helix</keyword>
<dbReference type="EMBL" id="CP002394">
    <property type="protein sequence ID" value="ADU28853.1"/>
    <property type="molecule type" value="Genomic_DNA"/>
</dbReference>
<dbReference type="Pfam" id="PF21172">
    <property type="entry name" value="CueP"/>
    <property type="match status" value="1"/>
</dbReference>
<evidence type="ECO:0000313" key="2">
    <source>
        <dbReference type="EMBL" id="ADU28853.1"/>
    </source>
</evidence>
<dbReference type="eggNOG" id="ENOG502ZBTG">
    <property type="taxonomic scope" value="Bacteria"/>
</dbReference>
<dbReference type="NCBIfam" id="NF038094">
    <property type="entry name" value="CueP_fam"/>
    <property type="match status" value="1"/>
</dbReference>
<organism evidence="2 3">
    <name type="scientific">Evansella cellulosilytica (strain ATCC 21833 / DSM 2522 / FERM P-1141 / JCM 9156 / N-4)</name>
    <name type="common">Bacillus cellulosilyticus</name>
    <dbReference type="NCBI Taxonomy" id="649639"/>
    <lineage>
        <taxon>Bacteria</taxon>
        <taxon>Bacillati</taxon>
        <taxon>Bacillota</taxon>
        <taxon>Bacilli</taxon>
        <taxon>Bacillales</taxon>
        <taxon>Bacillaceae</taxon>
        <taxon>Evansella</taxon>
    </lineage>
</organism>
<accession>E6TYB5</accession>
<dbReference type="KEGG" id="bco:Bcell_0571"/>
<evidence type="ECO:0000313" key="3">
    <source>
        <dbReference type="Proteomes" id="UP000001401"/>
    </source>
</evidence>
<dbReference type="STRING" id="649639.Bcell_0571"/>
<feature type="transmembrane region" description="Helical" evidence="1">
    <location>
        <begin position="12"/>
        <end position="29"/>
    </location>
</feature>
<dbReference type="HOGENOM" id="CLU_115304_1_0_9"/>
<reference evidence="2" key="1">
    <citation type="submission" date="2010-12" db="EMBL/GenBank/DDBJ databases">
        <title>Complete sequence of Bacillus cellulosilyticus DSM 2522.</title>
        <authorList>
            <consortium name="US DOE Joint Genome Institute"/>
            <person name="Lucas S."/>
            <person name="Copeland A."/>
            <person name="Lapidus A."/>
            <person name="Cheng J.-F."/>
            <person name="Bruce D."/>
            <person name="Goodwin L."/>
            <person name="Pitluck S."/>
            <person name="Chertkov O."/>
            <person name="Detter J.C."/>
            <person name="Han C."/>
            <person name="Tapia R."/>
            <person name="Land M."/>
            <person name="Hauser L."/>
            <person name="Jeffries C."/>
            <person name="Kyrpides N."/>
            <person name="Ivanova N."/>
            <person name="Mikhailova N."/>
            <person name="Brumm P."/>
            <person name="Mead D."/>
            <person name="Woyke T."/>
        </authorList>
    </citation>
    <scope>NUCLEOTIDE SEQUENCE [LARGE SCALE GENOMIC DNA]</scope>
    <source>
        <strain evidence="2">DSM 2522</strain>
    </source>
</reference>
<gene>
    <name evidence="2" type="ordered locus">Bcell_0571</name>
</gene>
<keyword evidence="1" id="KW-0812">Transmembrane</keyword>
<dbReference type="InterPro" id="IPR047808">
    <property type="entry name" value="CueP-like"/>
</dbReference>
<protein>
    <recommendedName>
        <fullName evidence="4">CueP family metal-binding protein</fullName>
    </recommendedName>
</protein>
<keyword evidence="1" id="KW-0472">Membrane</keyword>